<protein>
    <submittedName>
        <fullName evidence="2">Uncharacterized protein</fullName>
    </submittedName>
</protein>
<proteinExistence type="predicted"/>
<name>A0A5B7HDX6_PORTR</name>
<keyword evidence="3" id="KW-1185">Reference proteome</keyword>
<organism evidence="2 3">
    <name type="scientific">Portunus trituberculatus</name>
    <name type="common">Swimming crab</name>
    <name type="synonym">Neptunus trituberculatus</name>
    <dbReference type="NCBI Taxonomy" id="210409"/>
    <lineage>
        <taxon>Eukaryota</taxon>
        <taxon>Metazoa</taxon>
        <taxon>Ecdysozoa</taxon>
        <taxon>Arthropoda</taxon>
        <taxon>Crustacea</taxon>
        <taxon>Multicrustacea</taxon>
        <taxon>Malacostraca</taxon>
        <taxon>Eumalacostraca</taxon>
        <taxon>Eucarida</taxon>
        <taxon>Decapoda</taxon>
        <taxon>Pleocyemata</taxon>
        <taxon>Brachyura</taxon>
        <taxon>Eubrachyura</taxon>
        <taxon>Portunoidea</taxon>
        <taxon>Portunidae</taxon>
        <taxon>Portuninae</taxon>
        <taxon>Portunus</taxon>
    </lineage>
</organism>
<comment type="caution">
    <text evidence="2">The sequence shown here is derived from an EMBL/GenBank/DDBJ whole genome shotgun (WGS) entry which is preliminary data.</text>
</comment>
<feature type="region of interest" description="Disordered" evidence="1">
    <location>
        <begin position="23"/>
        <end position="135"/>
    </location>
</feature>
<reference evidence="2 3" key="1">
    <citation type="submission" date="2019-05" db="EMBL/GenBank/DDBJ databases">
        <title>Another draft genome of Portunus trituberculatus and its Hox gene families provides insights of decapod evolution.</title>
        <authorList>
            <person name="Jeong J.-H."/>
            <person name="Song I."/>
            <person name="Kim S."/>
            <person name="Choi T."/>
            <person name="Kim D."/>
            <person name="Ryu S."/>
            <person name="Kim W."/>
        </authorList>
    </citation>
    <scope>NUCLEOTIDE SEQUENCE [LARGE SCALE GENOMIC DNA]</scope>
    <source>
        <tissue evidence="2">Muscle</tissue>
    </source>
</reference>
<accession>A0A5B7HDX6</accession>
<feature type="compositionally biased region" description="Basic and acidic residues" evidence="1">
    <location>
        <begin position="109"/>
        <end position="121"/>
    </location>
</feature>
<dbReference type="Proteomes" id="UP000324222">
    <property type="component" value="Unassembled WGS sequence"/>
</dbReference>
<evidence type="ECO:0000256" key="1">
    <source>
        <dbReference type="SAM" id="MobiDB-lite"/>
    </source>
</evidence>
<sequence length="177" mass="20180">MMRLAQTFMERFKELGGLVLTSRVTPDEGQGRALVQKQGEELDQGESDNDQGRTREELEDGPSGVIPIRHPVQRYDGPRGSGLSLELCKGERESEMGTSGKQSISRSIETVRSEKNDEHYETAMPIEPQTMWMPRPYRIERSSDCSLRPTRDLSKKLYTEKSVYEIQRKAIDKPSKC</sequence>
<dbReference type="EMBL" id="VSRR010026337">
    <property type="protein sequence ID" value="MPC67507.1"/>
    <property type="molecule type" value="Genomic_DNA"/>
</dbReference>
<evidence type="ECO:0000313" key="2">
    <source>
        <dbReference type="EMBL" id="MPC67507.1"/>
    </source>
</evidence>
<dbReference type="AlphaFoldDB" id="A0A5B7HDX6"/>
<gene>
    <name evidence="2" type="ORF">E2C01_061684</name>
</gene>
<feature type="compositionally biased region" description="Polar residues" evidence="1">
    <location>
        <begin position="96"/>
        <end position="108"/>
    </location>
</feature>
<evidence type="ECO:0000313" key="3">
    <source>
        <dbReference type="Proteomes" id="UP000324222"/>
    </source>
</evidence>